<comment type="caution">
    <text evidence="2">The sequence shown here is derived from an EMBL/GenBank/DDBJ whole genome shotgun (WGS) entry which is preliminary data.</text>
</comment>
<protein>
    <submittedName>
        <fullName evidence="2">Uncharacterized protein</fullName>
    </submittedName>
</protein>
<accession>A0A830GVH6</accession>
<gene>
    <name evidence="2" type="ORF">GCM10007981_06150</name>
</gene>
<sequence length="67" mass="7189">MKIKGLTKLLTLLLLLLLMVRSAGRGGLTDALKRGEGEVRRALGEEGEPFSNQSQAILDETNGKPSP</sequence>
<keyword evidence="3" id="KW-1185">Reference proteome</keyword>
<evidence type="ECO:0000313" key="2">
    <source>
        <dbReference type="EMBL" id="GGP20000.1"/>
    </source>
</evidence>
<reference evidence="2" key="1">
    <citation type="journal article" date="2014" name="Int. J. Syst. Evol. Microbiol.">
        <title>Complete genome sequence of Corynebacterium casei LMG S-19264T (=DSM 44701T), isolated from a smear-ripened cheese.</title>
        <authorList>
            <consortium name="US DOE Joint Genome Institute (JGI-PGF)"/>
            <person name="Walter F."/>
            <person name="Albersmeier A."/>
            <person name="Kalinowski J."/>
            <person name="Ruckert C."/>
        </authorList>
    </citation>
    <scope>NUCLEOTIDE SEQUENCE</scope>
    <source>
        <strain evidence="2">JCM 10088</strain>
    </source>
</reference>
<dbReference type="EMBL" id="BMNL01000001">
    <property type="protein sequence ID" value="GGP20000.1"/>
    <property type="molecule type" value="Genomic_DNA"/>
</dbReference>
<dbReference type="AlphaFoldDB" id="A0A830GVH6"/>
<name>A0A830GVH6_9CREN</name>
<evidence type="ECO:0000256" key="1">
    <source>
        <dbReference type="SAM" id="MobiDB-lite"/>
    </source>
</evidence>
<organism evidence="2 3">
    <name type="scientific">Thermocladium modestius</name>
    <dbReference type="NCBI Taxonomy" id="62609"/>
    <lineage>
        <taxon>Archaea</taxon>
        <taxon>Thermoproteota</taxon>
        <taxon>Thermoprotei</taxon>
        <taxon>Thermoproteales</taxon>
        <taxon>Thermoproteaceae</taxon>
        <taxon>Thermocladium</taxon>
    </lineage>
</organism>
<evidence type="ECO:0000313" key="3">
    <source>
        <dbReference type="Proteomes" id="UP000610960"/>
    </source>
</evidence>
<reference evidence="2" key="2">
    <citation type="submission" date="2020-09" db="EMBL/GenBank/DDBJ databases">
        <authorList>
            <person name="Sun Q."/>
            <person name="Ohkuma M."/>
        </authorList>
    </citation>
    <scope>NUCLEOTIDE SEQUENCE</scope>
    <source>
        <strain evidence="2">JCM 10088</strain>
    </source>
</reference>
<feature type="region of interest" description="Disordered" evidence="1">
    <location>
        <begin position="44"/>
        <end position="67"/>
    </location>
</feature>
<dbReference type="Proteomes" id="UP000610960">
    <property type="component" value="Unassembled WGS sequence"/>
</dbReference>
<dbReference type="RefSeq" id="WP_188595959.1">
    <property type="nucleotide sequence ID" value="NZ_BMNL01000001.1"/>
</dbReference>
<proteinExistence type="predicted"/>